<evidence type="ECO:0000256" key="4">
    <source>
        <dbReference type="ARBA" id="ARBA00022806"/>
    </source>
</evidence>
<dbReference type="PANTHER" id="PTHR43788">
    <property type="entry name" value="DNA2/NAM7 HELICASE FAMILY MEMBER"/>
    <property type="match status" value="1"/>
</dbReference>
<gene>
    <name evidence="8" type="ORF">CNMCM5793_005161</name>
    <name evidence="9" type="ORF">CNMCM6106_008646</name>
</gene>
<evidence type="ECO:0000313" key="10">
    <source>
        <dbReference type="Proteomes" id="UP000630445"/>
    </source>
</evidence>
<dbReference type="Pfam" id="PF13086">
    <property type="entry name" value="AAA_11"/>
    <property type="match status" value="1"/>
</dbReference>
<dbReference type="InterPro" id="IPR027417">
    <property type="entry name" value="P-loop_NTPase"/>
</dbReference>
<reference evidence="8" key="1">
    <citation type="submission" date="2020-06" db="EMBL/GenBank/DDBJ databases">
        <title>Draft genome sequences of strains closely related to Aspergillus parafelis and Aspergillus hiratsukae.</title>
        <authorList>
            <person name="Dos Santos R.A.C."/>
            <person name="Rivero-Menendez O."/>
            <person name="Steenwyk J.L."/>
            <person name="Mead M.E."/>
            <person name="Goldman G.H."/>
            <person name="Alastruey-Izquierdo A."/>
            <person name="Rokas A."/>
        </authorList>
    </citation>
    <scope>NUCLEOTIDE SEQUENCE</scope>
    <source>
        <strain evidence="8">CNM-CM5793</strain>
        <strain evidence="9">CNM-CM6106</strain>
    </source>
</reference>
<dbReference type="Proteomes" id="UP000630445">
    <property type="component" value="Unassembled WGS sequence"/>
</dbReference>
<dbReference type="OrthoDB" id="4526869at2759"/>
<dbReference type="PANTHER" id="PTHR43788:SF8">
    <property type="entry name" value="DNA-BINDING PROTEIN SMUBP-2"/>
    <property type="match status" value="1"/>
</dbReference>
<keyword evidence="10" id="KW-1185">Reference proteome</keyword>
<proteinExistence type="inferred from homology"/>
<organism evidence="8 10">
    <name type="scientific">Aspergillus hiratsukae</name>
    <dbReference type="NCBI Taxonomy" id="1194566"/>
    <lineage>
        <taxon>Eukaryota</taxon>
        <taxon>Fungi</taxon>
        <taxon>Dikarya</taxon>
        <taxon>Ascomycota</taxon>
        <taxon>Pezizomycotina</taxon>
        <taxon>Eurotiomycetes</taxon>
        <taxon>Eurotiomycetidae</taxon>
        <taxon>Eurotiales</taxon>
        <taxon>Aspergillaceae</taxon>
        <taxon>Aspergillus</taxon>
        <taxon>Aspergillus subgen. Fumigati</taxon>
    </lineage>
</organism>
<sequence>MKKGLMSFVIGKARARGLKAASTLSPNRGFCIRYNVPETPDLQEDTASLFLTRSIIAELNLRQCVPDSEELQDDQVHVPAVLNDHLPDLESAVAAGSVWRLDLSLSHQSFHASNLFNYRTFGDQTASMDVIRSYFHDQETITLFLLGFRVRHFINDVWERMGTDLVESPFNQWYPGHPTSHFIQVGEYATAKQRPVVGRKTKISFNCHSEYVTTLGFGLICEHEHHVQKVRDIEVVPLELRLITIPRAGNRRYVAFLSLPAEQQLDLRSGDALTINLNPDAEEAEPDSFWHASVTDPTSITPPGMTTLLLTRRWTAESGWHALADGLEPTPIPVEDLRDIADAIHRIQNHAPQMVSVNLIYSDQPFRRQISALRDIEPTGRLSRFLHSNNFRNLEPVDMYEGGVGLFQGPPGTGKTFWLVHALLPIVTQVLSSPKEKLQQVMLIGPSNEVVDNLAQTMDAVIQQHFPGHALLVTRCHAMTTEEELAWEPAARQRPRPTDARPPILDASDDVLDALVLARLVANIYSTETTRPAGVADRRVKHARLSLGHRMLQLAGVIEEPWSKPTKYVQFCELFDQYRDGNDFNQDTLQTFRSRTRELRNHVLAMSSVVVATAFAVGATPVRENVKPAVIAVDEAARLTEPELWPTLAWFNPRATLLIGDDQQLRLLVFSRDQENPFNSQLQISLFTRLKLNGFMDVMFTDQHRMVGDLCNMVSNVFYASQLATAATLEDTVVQTSNMVQGYNSQVFGKRQPLIFIDVSDAQDQRDSRQRSRINSKFAAVVYAVVDDLLRLTQIAADQVTVLTPYRGQLRLYLNLFGSNDRFRNVRIHTIDSFQGCESPVVIFDTTAMSRLRFVADPNRLNVGVSRARSAMYIIGDWKQLAQPKTNSASEKRHIAAISRLLTHLRNQRCRAPIPDAWQPVIREVMHGEPDADGETEAADAVPAFGGVTEQASYAMPTNGAEDAFW</sequence>
<keyword evidence="2" id="KW-0547">Nucleotide-binding</keyword>
<keyword evidence="5" id="KW-0067">ATP-binding</keyword>
<dbReference type="EMBL" id="JACBAF010002247">
    <property type="protein sequence ID" value="KAF7161408.1"/>
    <property type="molecule type" value="Genomic_DNA"/>
</dbReference>
<feature type="domain" description="DNA2/NAM7 helicase-like C-terminal" evidence="7">
    <location>
        <begin position="682"/>
        <end position="877"/>
    </location>
</feature>
<dbReference type="Gene3D" id="3.40.50.300">
    <property type="entry name" value="P-loop containing nucleotide triphosphate hydrolases"/>
    <property type="match status" value="2"/>
</dbReference>
<protein>
    <recommendedName>
        <fullName evidence="11">DNA2/NAM7 helicase-like C-terminal domain-containing protein</fullName>
    </recommendedName>
</protein>
<keyword evidence="3" id="KW-0378">Hydrolase</keyword>
<dbReference type="InterPro" id="IPR047187">
    <property type="entry name" value="SF1_C_Upf1"/>
</dbReference>
<evidence type="ECO:0000313" key="8">
    <source>
        <dbReference type="EMBL" id="KAF7116669.1"/>
    </source>
</evidence>
<dbReference type="AlphaFoldDB" id="A0A8H6UCY7"/>
<evidence type="ECO:0000256" key="5">
    <source>
        <dbReference type="ARBA" id="ARBA00022840"/>
    </source>
</evidence>
<comment type="similarity">
    <text evidence="1">Belongs to the DNA2/NAM7 helicase family.</text>
</comment>
<evidence type="ECO:0000259" key="7">
    <source>
        <dbReference type="Pfam" id="PF13087"/>
    </source>
</evidence>
<keyword evidence="4" id="KW-0347">Helicase</keyword>
<dbReference type="GO" id="GO:0005524">
    <property type="term" value="F:ATP binding"/>
    <property type="evidence" value="ECO:0007669"/>
    <property type="project" value="UniProtKB-KW"/>
</dbReference>
<evidence type="ECO:0000256" key="2">
    <source>
        <dbReference type="ARBA" id="ARBA00022741"/>
    </source>
</evidence>
<evidence type="ECO:0000256" key="3">
    <source>
        <dbReference type="ARBA" id="ARBA00022801"/>
    </source>
</evidence>
<dbReference type="GO" id="GO:0016787">
    <property type="term" value="F:hydrolase activity"/>
    <property type="evidence" value="ECO:0007669"/>
    <property type="project" value="UniProtKB-KW"/>
</dbReference>
<dbReference type="GO" id="GO:0043139">
    <property type="term" value="F:5'-3' DNA helicase activity"/>
    <property type="evidence" value="ECO:0007669"/>
    <property type="project" value="TreeGrafter"/>
</dbReference>
<evidence type="ECO:0000313" key="9">
    <source>
        <dbReference type="EMBL" id="KAF7161408.1"/>
    </source>
</evidence>
<comment type="caution">
    <text evidence="8">The sequence shown here is derived from an EMBL/GenBank/DDBJ whole genome shotgun (WGS) entry which is preliminary data.</text>
</comment>
<dbReference type="InterPro" id="IPR050534">
    <property type="entry name" value="Coronavir_polyprotein_1ab"/>
</dbReference>
<accession>A0A8H6UCY7</accession>
<dbReference type="EMBL" id="JACBAD010002100">
    <property type="protein sequence ID" value="KAF7116669.1"/>
    <property type="molecule type" value="Genomic_DNA"/>
</dbReference>
<evidence type="ECO:0008006" key="11">
    <source>
        <dbReference type="Google" id="ProtNLM"/>
    </source>
</evidence>
<evidence type="ECO:0000259" key="6">
    <source>
        <dbReference type="Pfam" id="PF13086"/>
    </source>
</evidence>
<dbReference type="SUPFAM" id="SSF52540">
    <property type="entry name" value="P-loop containing nucleoside triphosphate hydrolases"/>
    <property type="match status" value="1"/>
</dbReference>
<evidence type="ECO:0000256" key="1">
    <source>
        <dbReference type="ARBA" id="ARBA00007913"/>
    </source>
</evidence>
<dbReference type="CDD" id="cd18808">
    <property type="entry name" value="SF1_C_Upf1"/>
    <property type="match status" value="1"/>
</dbReference>
<name>A0A8H6UCY7_9EURO</name>
<dbReference type="InterPro" id="IPR041679">
    <property type="entry name" value="DNA2/NAM7-like_C"/>
</dbReference>
<feature type="domain" description="DNA2/NAM7 helicase helicase" evidence="6">
    <location>
        <begin position="403"/>
        <end position="671"/>
    </location>
</feature>
<dbReference type="Pfam" id="PF13087">
    <property type="entry name" value="AAA_12"/>
    <property type="match status" value="1"/>
</dbReference>
<dbReference type="Proteomes" id="UP000662466">
    <property type="component" value="Unassembled WGS sequence"/>
</dbReference>
<dbReference type="InterPro" id="IPR041677">
    <property type="entry name" value="DNA2/NAM7_AAA_11"/>
</dbReference>